<reference evidence="4 5" key="1">
    <citation type="submission" date="2014-09" db="EMBL/GenBank/DDBJ databases">
        <title>Vibrio maritimus JCM 19240. (C210) whole genome shotgun sequence.</title>
        <authorList>
            <person name="Sawabe T."/>
            <person name="Meirelles P."/>
            <person name="Nakanishi M."/>
            <person name="Sayaka M."/>
            <person name="Hattori M."/>
            <person name="Ohkuma M."/>
        </authorList>
    </citation>
    <scope>NUCLEOTIDE SEQUENCE [LARGE SCALE GENOMIC DNA]</scope>
    <source>
        <strain evidence="4 5">JCM 19240</strain>
    </source>
</reference>
<gene>
    <name evidence="4" type="ORF">JCM19240_6391</name>
</gene>
<proteinExistence type="inferred from homology"/>
<name>A0A090T2L3_9VIBR</name>
<protein>
    <submittedName>
        <fullName evidence="4">Putative secreted protein</fullName>
    </submittedName>
</protein>
<accession>A0A090T2L3</accession>
<dbReference type="AlphaFoldDB" id="A0A090T2L3"/>
<dbReference type="PANTHER" id="PTHR38108">
    <property type="entry name" value="UPF0319 PROTEIN YCCT"/>
    <property type="match status" value="1"/>
</dbReference>
<evidence type="ECO:0000256" key="2">
    <source>
        <dbReference type="ARBA" id="ARBA00022729"/>
    </source>
</evidence>
<sequence length="207" mass="22640">MKLKQTILAGLLMAPFFTHSAVTVEVPTGLQMLTVNGKDAGYSNFGFDSNKNIQLEDGVNQIAFRISKIVRETGQEKTKYKSQPMVATFYGKDALITFKVPNITTLAEGSVYNDNPTFELIVKSGEINNIAKGQLGVTFALAADLEKEIATFNKTKAPASLANYQKIAPEVPTLSGDSYTDLKASFKAASLEERKKFLTWAISNLDE</sequence>
<evidence type="ECO:0000313" key="4">
    <source>
        <dbReference type="EMBL" id="GAL32959.1"/>
    </source>
</evidence>
<dbReference type="OrthoDB" id="6214057at2"/>
<organism evidence="4 5">
    <name type="scientific">Vibrio maritimus</name>
    <dbReference type="NCBI Taxonomy" id="990268"/>
    <lineage>
        <taxon>Bacteria</taxon>
        <taxon>Pseudomonadati</taxon>
        <taxon>Pseudomonadota</taxon>
        <taxon>Gammaproteobacteria</taxon>
        <taxon>Vibrionales</taxon>
        <taxon>Vibrionaceae</taxon>
        <taxon>Vibrio</taxon>
    </lineage>
</organism>
<evidence type="ECO:0000313" key="5">
    <source>
        <dbReference type="Proteomes" id="UP000029224"/>
    </source>
</evidence>
<dbReference type="PANTHER" id="PTHR38108:SF1">
    <property type="entry name" value="UPF0319 PROTEIN YCCT"/>
    <property type="match status" value="1"/>
</dbReference>
<keyword evidence="2 3" id="KW-0732">Signal</keyword>
<reference evidence="4 5" key="2">
    <citation type="submission" date="2014-09" db="EMBL/GenBank/DDBJ databases">
        <authorList>
            <consortium name="NBRP consortium"/>
            <person name="Sawabe T."/>
            <person name="Meirelles P."/>
            <person name="Nakanishi M."/>
            <person name="Sayaka M."/>
            <person name="Hattori M."/>
            <person name="Ohkuma M."/>
        </authorList>
    </citation>
    <scope>NUCLEOTIDE SEQUENCE [LARGE SCALE GENOMIC DNA]</scope>
    <source>
        <strain evidence="4 5">JCM 19240</strain>
    </source>
</reference>
<feature type="chain" id="PRO_5001863786" evidence="3">
    <location>
        <begin position="21"/>
        <end position="207"/>
    </location>
</feature>
<comment type="caution">
    <text evidence="4">The sequence shown here is derived from an EMBL/GenBank/DDBJ whole genome shotgun (WGS) entry which is preliminary data.</text>
</comment>
<dbReference type="Pfam" id="PF09829">
    <property type="entry name" value="DUF2057"/>
    <property type="match status" value="1"/>
</dbReference>
<evidence type="ECO:0000256" key="1">
    <source>
        <dbReference type="ARBA" id="ARBA00008490"/>
    </source>
</evidence>
<dbReference type="Proteomes" id="UP000029224">
    <property type="component" value="Unassembled WGS sequence"/>
</dbReference>
<feature type="signal peptide" evidence="3">
    <location>
        <begin position="1"/>
        <end position="20"/>
    </location>
</feature>
<comment type="similarity">
    <text evidence="1">Belongs to the UPF0319 family.</text>
</comment>
<dbReference type="InterPro" id="IPR018635">
    <property type="entry name" value="UPF0319"/>
</dbReference>
<dbReference type="EMBL" id="BBMT01000002">
    <property type="protein sequence ID" value="GAL32959.1"/>
    <property type="molecule type" value="Genomic_DNA"/>
</dbReference>
<keyword evidence="5" id="KW-1185">Reference proteome</keyword>
<evidence type="ECO:0000256" key="3">
    <source>
        <dbReference type="SAM" id="SignalP"/>
    </source>
</evidence>